<dbReference type="PATRIC" id="fig|389348.3.peg.819"/>
<proteinExistence type="predicted"/>
<gene>
    <name evidence="1" type="ORF">PNK_0750</name>
</gene>
<sequence>MEKALERDRALMSIFKHKVVRELAWAVGSCPLVKNSVHLPCCEESSCRSWLIEWTPRLKELDEDPSALLNFVGCLTSKRLGDYFARLVEFWLLHRPDVINLHANVQIKGERTVGEFDFIYFSLREQRTMHWEVAVKYFLYYRDLRGTRLLGPNLKDSLQAKLGHLQERQLRLSLHSLAQSWLASQGLSDPKVEAFIKGYIFYPWGDLFCEMPKEIHPCHLRGWWAGYRSPDWDAWSKHIISLQESRWCILPKSCWLTPQSWSSQDLFVLHTSNGLLQAIHDHFEEASNCLLIAQLEDCAGDWKEMSRGFIVGAHWPSAEPFESG</sequence>
<dbReference type="InParanoid" id="A0A0U5J9A5"/>
<evidence type="ECO:0008006" key="3">
    <source>
        <dbReference type="Google" id="ProtNLM"/>
    </source>
</evidence>
<evidence type="ECO:0000313" key="2">
    <source>
        <dbReference type="Proteomes" id="UP000069902"/>
    </source>
</evidence>
<keyword evidence="2" id="KW-1185">Reference proteome</keyword>
<protein>
    <recommendedName>
        <fullName evidence="3">DUF1853 domain-containing protein</fullName>
    </recommendedName>
</protein>
<dbReference type="STRING" id="389348.PNK_0750"/>
<dbReference type="Proteomes" id="UP000069902">
    <property type="component" value="Chromosome cPNK"/>
</dbReference>
<dbReference type="AlphaFoldDB" id="A0A0U5J9A5"/>
<dbReference type="Pfam" id="PF08907">
    <property type="entry name" value="DUF1853"/>
    <property type="match status" value="1"/>
</dbReference>
<reference evidence="2" key="1">
    <citation type="submission" date="2015-09" db="EMBL/GenBank/DDBJ databases">
        <authorList>
            <person name="Bertelli C."/>
        </authorList>
    </citation>
    <scope>NUCLEOTIDE SEQUENCE [LARGE SCALE GENOMIC DNA]</scope>
    <source>
        <strain evidence="2">KNic</strain>
    </source>
</reference>
<dbReference type="InterPro" id="IPR015003">
    <property type="entry name" value="DUF1853"/>
</dbReference>
<organism evidence="1 2">
    <name type="scientific">Candidatus Protochlamydia naegleriophila</name>
    <dbReference type="NCBI Taxonomy" id="389348"/>
    <lineage>
        <taxon>Bacteria</taxon>
        <taxon>Pseudomonadati</taxon>
        <taxon>Chlamydiota</taxon>
        <taxon>Chlamydiia</taxon>
        <taxon>Parachlamydiales</taxon>
        <taxon>Parachlamydiaceae</taxon>
        <taxon>Candidatus Protochlamydia</taxon>
    </lineage>
</organism>
<name>A0A0U5J9A5_9BACT</name>
<accession>A0A0U5J9A5</accession>
<evidence type="ECO:0000313" key="1">
    <source>
        <dbReference type="EMBL" id="CUI16376.1"/>
    </source>
</evidence>
<dbReference type="EMBL" id="LN879502">
    <property type="protein sequence ID" value="CUI16376.1"/>
    <property type="molecule type" value="Genomic_DNA"/>
</dbReference>
<dbReference type="KEGG" id="pnl:PNK_0750"/>
<dbReference type="RefSeq" id="WP_059060385.1">
    <property type="nucleotide sequence ID" value="NZ_LN879502.1"/>
</dbReference>